<evidence type="ECO:0008006" key="3">
    <source>
        <dbReference type="Google" id="ProtNLM"/>
    </source>
</evidence>
<protein>
    <recommendedName>
        <fullName evidence="3">Nucleoid-associated protein</fullName>
    </recommendedName>
</protein>
<name>A0A090EY85_MESPL</name>
<sequence length="354" mass="39740">MGVLVGFLTEDELNSLRIENMVLHAVSEGDFIPQSAREVEQADFFIERIRETDTAAVFGFEGKSSTKAQIERIAKNEDDFETGAQNLAREFARFHDGTSRKGAFFIFELTTDVPKTKVYSLIKYDYEEVVEQTDGNQEKLLRLIVQAFVAGKRSIQKAALVRVVDGKAETALCATDRMKPGADIGDYFANYLHVMRTRSDEELNKEVVNLLRITLSERKDDLPGRDVARAFKHAQAHLHDRTVIDEVSIRDAILAAAENPEDERTIVRFDQSLRRKLKSSKLEGLSFAPNRKILKKPGLRQLKTTEGVLIVYPDDASAATVSRSKVDGGEVITIHTKKVTDDRIVAENARLSAR</sequence>
<dbReference type="AlphaFoldDB" id="A0A090EY85"/>
<proteinExistence type="predicted"/>
<keyword evidence="2" id="KW-1185">Reference proteome</keyword>
<accession>A0A090EY85</accession>
<dbReference type="EMBL" id="CCMZ01000003">
    <property type="protein sequence ID" value="CDX12064.1"/>
    <property type="molecule type" value="Genomic_DNA"/>
</dbReference>
<dbReference type="Proteomes" id="UP000045285">
    <property type="component" value="Unassembled WGS sequence"/>
</dbReference>
<evidence type="ECO:0000313" key="1">
    <source>
        <dbReference type="EMBL" id="CDX12064.1"/>
    </source>
</evidence>
<evidence type="ECO:0000313" key="2">
    <source>
        <dbReference type="Proteomes" id="UP000045285"/>
    </source>
</evidence>
<gene>
    <name evidence="1" type="ORF">MPL3356_110314</name>
</gene>
<reference evidence="2" key="1">
    <citation type="submission" date="2014-08" db="EMBL/GenBank/DDBJ databases">
        <authorList>
            <person name="Moulin L."/>
        </authorList>
    </citation>
    <scope>NUCLEOTIDE SEQUENCE [LARGE SCALE GENOMIC DNA]</scope>
</reference>
<organism evidence="1 2">
    <name type="scientific">Mesorhizobium plurifarium</name>
    <dbReference type="NCBI Taxonomy" id="69974"/>
    <lineage>
        <taxon>Bacteria</taxon>
        <taxon>Pseudomonadati</taxon>
        <taxon>Pseudomonadota</taxon>
        <taxon>Alphaproteobacteria</taxon>
        <taxon>Hyphomicrobiales</taxon>
        <taxon>Phyllobacteriaceae</taxon>
        <taxon>Mesorhizobium</taxon>
    </lineage>
</organism>